<dbReference type="AlphaFoldDB" id="A0A844YWJ6"/>
<sequence length="608" mass="68144">MTDAAKGFPLPSSIKVVPGTEAAQAAYPYYTQFVPEDDGKFWFYNSMHFPEPMHHFDMITAEAAYVAMGAMNTRMHVLPTAKGVDHRIINGRVYIGGVVVTDPDEIAERVAEFTSRANFYYENWEQLYEQWKDKMRALIAEAQALPSPTLPAYEPEATFREGNAVAASHDLLKIYQQQVEGYHRMWHHHFEFLLLGYGAYMTFFGFCKQAFPEISDQAISRMVAGMEAEIFRPDEEVKRLARRAVELGVDHHFTDNVDIDAVLADLDKVAAGKDWLNELEVSRNPWFNVSSGDGFYHYHRSWQDDLSMPFAALPGYIAKVKAGENIERPTEQLIAEREALVADYRELLDTEEDKATYDQLITLAHRVFPYVEGHKFYCEHWYTNLFFNKIREFGRLLLAHGFFGPDGVEEDVFHLAQYELESAIVDLMLSWGVGAPPRGPAYWPPIVAQRKAAIEEWGKHPTPPALGNVPDAIDDPAINMLWGITRENLDSWLDDGSGNPNELKGFAACSGVVEGIARVVKSVAEISRIQQGDILVCQVTNPTWSPLFQKISAAVSDIGGSMSHMAIVAREYGLPAVVGTGVATQRIKDGQRIRVDGGKGTVSILEDA</sequence>
<evidence type="ECO:0000313" key="3">
    <source>
        <dbReference type="Proteomes" id="UP000466966"/>
    </source>
</evidence>
<dbReference type="InterPro" id="IPR036637">
    <property type="entry name" value="Phosphohistidine_dom_sf"/>
</dbReference>
<reference evidence="2 3" key="1">
    <citation type="submission" date="2019-12" db="EMBL/GenBank/DDBJ databases">
        <title>Genomic-based taxomic classification of the family Erythrobacteraceae.</title>
        <authorList>
            <person name="Xu L."/>
        </authorList>
    </citation>
    <scope>NUCLEOTIDE SEQUENCE [LARGE SCALE GENOMIC DNA]</scope>
    <source>
        <strain evidence="2 3">M0322</strain>
    </source>
</reference>
<accession>A0A844YWJ6</accession>
<dbReference type="GO" id="GO:0016772">
    <property type="term" value="F:transferase activity, transferring phosphorus-containing groups"/>
    <property type="evidence" value="ECO:0007669"/>
    <property type="project" value="InterPro"/>
</dbReference>
<organism evidence="2 3">
    <name type="scientific">Alteraurantiacibacter buctensis</name>
    <dbReference type="NCBI Taxonomy" id="1503981"/>
    <lineage>
        <taxon>Bacteria</taxon>
        <taxon>Pseudomonadati</taxon>
        <taxon>Pseudomonadota</taxon>
        <taxon>Alphaproteobacteria</taxon>
        <taxon>Sphingomonadales</taxon>
        <taxon>Erythrobacteraceae</taxon>
        <taxon>Alteraurantiacibacter</taxon>
    </lineage>
</organism>
<name>A0A844YWJ6_9SPHN</name>
<comment type="caution">
    <text evidence="2">The sequence shown here is derived from an EMBL/GenBank/DDBJ whole genome shotgun (WGS) entry which is preliminary data.</text>
</comment>
<feature type="domain" description="PEP-utilising enzyme mobile" evidence="1">
    <location>
        <begin position="529"/>
        <end position="600"/>
    </location>
</feature>
<keyword evidence="3" id="KW-1185">Reference proteome</keyword>
<dbReference type="InterPro" id="IPR051549">
    <property type="entry name" value="PEP_Utilizing_Enz"/>
</dbReference>
<dbReference type="EMBL" id="WTYV01000002">
    <property type="protein sequence ID" value="MXO71201.1"/>
    <property type="molecule type" value="Genomic_DNA"/>
</dbReference>
<dbReference type="NCBIfam" id="NF006151">
    <property type="entry name" value="PRK08296.1-3"/>
    <property type="match status" value="1"/>
</dbReference>
<dbReference type="NCBIfam" id="NF006153">
    <property type="entry name" value="PRK08296.1-5"/>
    <property type="match status" value="1"/>
</dbReference>
<dbReference type="RefSeq" id="WP_160771142.1">
    <property type="nucleotide sequence ID" value="NZ_WTYV01000002.1"/>
</dbReference>
<evidence type="ECO:0000259" key="1">
    <source>
        <dbReference type="Pfam" id="PF00391"/>
    </source>
</evidence>
<protein>
    <submittedName>
        <fullName evidence="2">PEP-utilizing protein mobile subunit</fullName>
    </submittedName>
</protein>
<gene>
    <name evidence="2" type="ORF">GRI99_06055</name>
</gene>
<dbReference type="Gene3D" id="3.50.30.10">
    <property type="entry name" value="Phosphohistidine domain"/>
    <property type="match status" value="1"/>
</dbReference>
<dbReference type="PANTHER" id="PTHR43615">
    <property type="entry name" value="PHOSPHOENOLPYRUVATE SYNTHASE-RELATED"/>
    <property type="match status" value="1"/>
</dbReference>
<dbReference type="InterPro" id="IPR008279">
    <property type="entry name" value="PEP-util_enz_mobile_dom"/>
</dbReference>
<dbReference type="OrthoDB" id="9765468at2"/>
<dbReference type="Pfam" id="PF00391">
    <property type="entry name" value="PEP-utilizers"/>
    <property type="match status" value="1"/>
</dbReference>
<dbReference type="Proteomes" id="UP000466966">
    <property type="component" value="Unassembled WGS sequence"/>
</dbReference>
<evidence type="ECO:0000313" key="2">
    <source>
        <dbReference type="EMBL" id="MXO71201.1"/>
    </source>
</evidence>
<dbReference type="SUPFAM" id="SSF52009">
    <property type="entry name" value="Phosphohistidine domain"/>
    <property type="match status" value="1"/>
</dbReference>
<proteinExistence type="predicted"/>
<dbReference type="PANTHER" id="PTHR43615:SF1">
    <property type="entry name" value="PPDK_N DOMAIN-CONTAINING PROTEIN"/>
    <property type="match status" value="1"/>
</dbReference>